<protein>
    <recommendedName>
        <fullName evidence="4">YlqD protein</fullName>
    </recommendedName>
</protein>
<dbReference type="STRING" id="1300222.I532_01810"/>
<keyword evidence="3" id="KW-1185">Reference proteome</keyword>
<evidence type="ECO:0008006" key="4">
    <source>
        <dbReference type="Google" id="ProtNLM"/>
    </source>
</evidence>
<accession>M8DLD8</accession>
<organism evidence="2 3">
    <name type="scientific">Brevibacillus borstelensis AK1</name>
    <dbReference type="NCBI Taxonomy" id="1300222"/>
    <lineage>
        <taxon>Bacteria</taxon>
        <taxon>Bacillati</taxon>
        <taxon>Bacillota</taxon>
        <taxon>Bacilli</taxon>
        <taxon>Bacillales</taxon>
        <taxon>Paenibacillaceae</taxon>
        <taxon>Brevibacillus</taxon>
    </lineage>
</organism>
<proteinExistence type="predicted"/>
<evidence type="ECO:0000313" key="2">
    <source>
        <dbReference type="EMBL" id="EMT54302.1"/>
    </source>
</evidence>
<evidence type="ECO:0000313" key="3">
    <source>
        <dbReference type="Proteomes" id="UP000012081"/>
    </source>
</evidence>
<dbReference type="Proteomes" id="UP000012081">
    <property type="component" value="Unassembled WGS sequence"/>
</dbReference>
<dbReference type="RefSeq" id="WP_003386024.1">
    <property type="nucleotide sequence ID" value="NZ_APBN01000001.1"/>
</dbReference>
<sequence>MADVLTILRTVQVKIVLTEASRAALTEQYQRQLRQQQDEWQQWEFQAKKLLADARKRSADMLQQVQEKISQEERRRQEKQEHLHVQMRLVETLPAGAELDYMTVQSPVQIEIGDVWEEKMSGTVILIKDGVVNEIRNGPPTNG</sequence>
<feature type="coiled-coil region" evidence="1">
    <location>
        <begin position="55"/>
        <end position="82"/>
    </location>
</feature>
<dbReference type="PATRIC" id="fig|1300222.3.peg.368"/>
<evidence type="ECO:0000256" key="1">
    <source>
        <dbReference type="SAM" id="Coils"/>
    </source>
</evidence>
<dbReference type="Gene3D" id="6.10.140.1110">
    <property type="match status" value="1"/>
</dbReference>
<reference evidence="2 3" key="1">
    <citation type="submission" date="2013-03" db="EMBL/GenBank/DDBJ databases">
        <title>Assembly of a new bacterial strain Brevibacillus borstelensis AK1.</title>
        <authorList>
            <person name="Rajan I."/>
            <person name="PoliReddy D."/>
            <person name="Sugumar T."/>
            <person name="Rathinam K."/>
            <person name="Alqarawi S."/>
            <person name="Khalil A.B."/>
            <person name="Sivakumar N."/>
        </authorList>
    </citation>
    <scope>NUCLEOTIDE SEQUENCE [LARGE SCALE GENOMIC DNA]</scope>
    <source>
        <strain evidence="2 3">AK1</strain>
    </source>
</reference>
<dbReference type="GeneID" id="89499340"/>
<gene>
    <name evidence="2" type="ORF">I532_01810</name>
</gene>
<comment type="caution">
    <text evidence="2">The sequence shown here is derived from an EMBL/GenBank/DDBJ whole genome shotgun (WGS) entry which is preliminary data.</text>
</comment>
<dbReference type="Pfam" id="PF11068">
    <property type="entry name" value="YlqD"/>
    <property type="match status" value="1"/>
</dbReference>
<name>M8DLD8_9BACL</name>
<dbReference type="EMBL" id="APBN01000001">
    <property type="protein sequence ID" value="EMT54302.1"/>
    <property type="molecule type" value="Genomic_DNA"/>
</dbReference>
<keyword evidence="1" id="KW-0175">Coiled coil</keyword>
<dbReference type="AlphaFoldDB" id="M8DLD8"/>
<dbReference type="InterPro" id="IPR021297">
    <property type="entry name" value="YlqD"/>
</dbReference>